<dbReference type="InterPro" id="IPR016132">
    <property type="entry name" value="Phyto_chromo_attachment"/>
</dbReference>
<dbReference type="InterPro" id="IPR036890">
    <property type="entry name" value="HATPase_C_sf"/>
</dbReference>
<evidence type="ECO:0000256" key="9">
    <source>
        <dbReference type="ARBA" id="ARBA00023012"/>
    </source>
</evidence>
<feature type="domain" description="Phytochrome chromophore attachment site" evidence="11">
    <location>
        <begin position="472"/>
        <end position="607"/>
    </location>
</feature>
<keyword evidence="10" id="KW-0175">Coiled coil</keyword>
<feature type="domain" description="Histidine kinase" evidence="12">
    <location>
        <begin position="664"/>
        <end position="925"/>
    </location>
</feature>
<dbReference type="InterPro" id="IPR005467">
    <property type="entry name" value="His_kinase_dom"/>
</dbReference>
<evidence type="ECO:0000256" key="6">
    <source>
        <dbReference type="ARBA" id="ARBA00022741"/>
    </source>
</evidence>
<dbReference type="SUPFAM" id="SSF55874">
    <property type="entry name" value="ATPase domain of HSP90 chaperone/DNA topoisomerase II/histidine kinase"/>
    <property type="match status" value="1"/>
</dbReference>
<evidence type="ECO:0000256" key="5">
    <source>
        <dbReference type="ARBA" id="ARBA00022679"/>
    </source>
</evidence>
<evidence type="ECO:0000256" key="1">
    <source>
        <dbReference type="ARBA" id="ARBA00000085"/>
    </source>
</evidence>
<dbReference type="SUPFAM" id="SSF55781">
    <property type="entry name" value="GAF domain-like"/>
    <property type="match status" value="3"/>
</dbReference>
<evidence type="ECO:0000313" key="14">
    <source>
        <dbReference type="Proteomes" id="UP000664844"/>
    </source>
</evidence>
<evidence type="ECO:0000313" key="13">
    <source>
        <dbReference type="EMBL" id="MBO0350368.1"/>
    </source>
</evidence>
<name>A0ABS3FTI5_9CYAN</name>
<dbReference type="Proteomes" id="UP000664844">
    <property type="component" value="Unassembled WGS sequence"/>
</dbReference>
<dbReference type="RefSeq" id="WP_207088849.1">
    <property type="nucleotide sequence ID" value="NZ_JAFLQW010000394.1"/>
</dbReference>
<dbReference type="Gene3D" id="1.10.287.130">
    <property type="match status" value="1"/>
</dbReference>
<dbReference type="Gene3D" id="3.30.565.10">
    <property type="entry name" value="Histidine kinase-like ATPase, C-terminal domain"/>
    <property type="match status" value="1"/>
</dbReference>
<dbReference type="CDD" id="cd00082">
    <property type="entry name" value="HisKA"/>
    <property type="match status" value="1"/>
</dbReference>
<comment type="similarity">
    <text evidence="2">In the N-terminal section; belongs to the phytochrome family.</text>
</comment>
<dbReference type="InterPro" id="IPR004358">
    <property type="entry name" value="Sig_transdc_His_kin-like_C"/>
</dbReference>
<dbReference type="SUPFAM" id="SSF47384">
    <property type="entry name" value="Homodimeric domain of signal transducing histidine kinase"/>
    <property type="match status" value="1"/>
</dbReference>
<keyword evidence="6" id="KW-0547">Nucleotide-binding</keyword>
<dbReference type="EMBL" id="JAFLQW010000394">
    <property type="protein sequence ID" value="MBO0350368.1"/>
    <property type="molecule type" value="Genomic_DNA"/>
</dbReference>
<evidence type="ECO:0000256" key="8">
    <source>
        <dbReference type="ARBA" id="ARBA00022840"/>
    </source>
</evidence>
<dbReference type="Pfam" id="PF02518">
    <property type="entry name" value="HATPase_c"/>
    <property type="match status" value="1"/>
</dbReference>
<proteinExistence type="inferred from homology"/>
<dbReference type="InterPro" id="IPR003018">
    <property type="entry name" value="GAF"/>
</dbReference>
<keyword evidence="9" id="KW-0902">Two-component regulatory system</keyword>
<evidence type="ECO:0000259" key="11">
    <source>
        <dbReference type="PROSITE" id="PS50046"/>
    </source>
</evidence>
<comment type="caution">
    <text evidence="13">The sequence shown here is derived from an EMBL/GenBank/DDBJ whole genome shotgun (WGS) entry which is preliminary data.</text>
</comment>
<dbReference type="PANTHER" id="PTHR43065">
    <property type="entry name" value="SENSOR HISTIDINE KINASE"/>
    <property type="match status" value="1"/>
</dbReference>
<evidence type="ECO:0000256" key="7">
    <source>
        <dbReference type="ARBA" id="ARBA00022777"/>
    </source>
</evidence>
<dbReference type="SMART" id="SM00388">
    <property type="entry name" value="HisKA"/>
    <property type="match status" value="1"/>
</dbReference>
<dbReference type="EC" id="2.7.13.3" evidence="3"/>
<feature type="coiled-coil region" evidence="10">
    <location>
        <begin position="618"/>
        <end position="655"/>
    </location>
</feature>
<dbReference type="InterPro" id="IPR003661">
    <property type="entry name" value="HisK_dim/P_dom"/>
</dbReference>
<reference evidence="13 14" key="1">
    <citation type="submission" date="2021-03" db="EMBL/GenBank/DDBJ databases">
        <title>Metabolic Capacity of the Antarctic Cyanobacterium Phormidium pseudopriestleyi that Sustains Oxygenic Photosynthesis in the Presence of Hydrogen Sulfide.</title>
        <authorList>
            <person name="Lumian J.E."/>
            <person name="Jungblut A.D."/>
            <person name="Dillon M.L."/>
            <person name="Hawes I."/>
            <person name="Doran P.T."/>
            <person name="Mackey T.J."/>
            <person name="Dick G.J."/>
            <person name="Grettenberger C.L."/>
            <person name="Sumner D.Y."/>
        </authorList>
    </citation>
    <scope>NUCLEOTIDE SEQUENCE [LARGE SCALE GENOMIC DNA]</scope>
    <source>
        <strain evidence="13 14">FRX01</strain>
    </source>
</reference>
<dbReference type="InterPro" id="IPR036097">
    <property type="entry name" value="HisK_dim/P_sf"/>
</dbReference>
<dbReference type="InterPro" id="IPR013515">
    <property type="entry name" value="Phytochrome_cen-reg"/>
</dbReference>
<organism evidence="13 14">
    <name type="scientific">Phormidium pseudopriestleyi FRX01</name>
    <dbReference type="NCBI Taxonomy" id="1759528"/>
    <lineage>
        <taxon>Bacteria</taxon>
        <taxon>Bacillati</taxon>
        <taxon>Cyanobacteriota</taxon>
        <taxon>Cyanophyceae</taxon>
        <taxon>Oscillatoriophycideae</taxon>
        <taxon>Oscillatoriales</taxon>
        <taxon>Oscillatoriaceae</taxon>
        <taxon>Phormidium</taxon>
    </lineage>
</organism>
<protein>
    <recommendedName>
        <fullName evidence="3">histidine kinase</fullName>
        <ecNumber evidence="3">2.7.13.3</ecNumber>
    </recommendedName>
</protein>
<dbReference type="PRINTS" id="PR00344">
    <property type="entry name" value="BCTRLSENSOR"/>
</dbReference>
<dbReference type="SMART" id="SM00065">
    <property type="entry name" value="GAF"/>
    <property type="match status" value="3"/>
</dbReference>
<dbReference type="PANTHER" id="PTHR43065:SF10">
    <property type="entry name" value="PEROXIDE STRESS-ACTIVATED HISTIDINE KINASE MAK3"/>
    <property type="match status" value="1"/>
</dbReference>
<dbReference type="Pfam" id="PF01590">
    <property type="entry name" value="GAF"/>
    <property type="match status" value="2"/>
</dbReference>
<sequence length="946" mass="107085">MTINNNNTNTAQPVQQRLDREVLLHRMLNRIRQSLDLEEILTATAAEIRSLLGTDRVMVYQFNPDSSGKVIAESIHENRLPSLKGLNFPADDIPERARERFTKERVSSIVDVAKQQIGVSSREYASAESLEVGNSIRYRPVDECHLTYLRAMGINSSVVVPILHHQELWGLIVSHHVETRPISEDDLQLVQLLADQVSIAIAQATLLQATQQKQAREATINQVAGLLHAQPSIEVHAALEATVTALNGSGGRLYIGAKHNSMMGNLDNSISQLFTVGEQPLPVRSEFSDILEEHPLWKDWIKTANSSRNLEQSHAVSVRAIADIYKPIHLNCFTPDFRPTRIRSLLVMPLFYRQQNLGYLTIFRNEIETETLWAGRFNSNLKQLLPRQSFDAWRERKTGQTQDWKPEEIEMARSIAKHFSMAIEQYLLYKEVNSLNANLEQQVQERTEELQQSLKFTQILKQITDQIRSTLDVSTILQTIAKRVRNLLNTDRVVIYQFDDSGTGEVTVEDLRENWQSVRGIRCPGCIPSDVSNLYLKGRIRAIDNVATDELSACHREFLESIQVKANLIVPIRMGSDLWGFLIAHECEQPRRWQEQEIDLLQQLADQAAIAIAQAELYQQTQAAAAKAQAQAVELKQAIEDLQNAQTQLIQGEKMSSLGQLVAGIAHEINNPVNFIYGNLNHATQYAEDLLNLQKLYQYHIPEPPSEIQEFIEEIDLDFLIEDLPKMLVSMKVGADRIRSIVLSLRNFSRLDQTNMKAVDIHDGIDSTLMILHHRFKAKGDRPEIEIIKEYGKLPPVECFAGQLNQVFMNLLSNAIDALDDWDKERSPQERHQHPCRITIRTTLTGDDEQQNAAICIFNNGPGIPEHLRSRIFEPFFTTKDIGKGTGMGLSISKQIVVDKHAGTFKCLSEPGQGTEFWIEIPLLQSKPSATPEVETSNPTHLPSSR</sequence>
<keyword evidence="5" id="KW-0808">Transferase</keyword>
<comment type="catalytic activity">
    <reaction evidence="1">
        <text>ATP + protein L-histidine = ADP + protein N-phospho-L-histidine.</text>
        <dbReference type="EC" id="2.7.13.3"/>
    </reaction>
</comment>
<evidence type="ECO:0000256" key="2">
    <source>
        <dbReference type="ARBA" id="ARBA00006402"/>
    </source>
</evidence>
<evidence type="ECO:0000256" key="10">
    <source>
        <dbReference type="SAM" id="Coils"/>
    </source>
</evidence>
<evidence type="ECO:0000256" key="3">
    <source>
        <dbReference type="ARBA" id="ARBA00012438"/>
    </source>
</evidence>
<feature type="domain" description="Phytochrome chromophore attachment site" evidence="11">
    <location>
        <begin position="36"/>
        <end position="196"/>
    </location>
</feature>
<dbReference type="PROSITE" id="PS50046">
    <property type="entry name" value="PHYTOCHROME_2"/>
    <property type="match status" value="2"/>
</dbReference>
<keyword evidence="14" id="KW-1185">Reference proteome</keyword>
<dbReference type="SMART" id="SM00387">
    <property type="entry name" value="HATPase_c"/>
    <property type="match status" value="1"/>
</dbReference>
<dbReference type="InterPro" id="IPR003594">
    <property type="entry name" value="HATPase_dom"/>
</dbReference>
<evidence type="ECO:0000256" key="4">
    <source>
        <dbReference type="ARBA" id="ARBA00022553"/>
    </source>
</evidence>
<dbReference type="PROSITE" id="PS50109">
    <property type="entry name" value="HIS_KIN"/>
    <property type="match status" value="1"/>
</dbReference>
<keyword evidence="4" id="KW-0597">Phosphoprotein</keyword>
<dbReference type="InterPro" id="IPR029016">
    <property type="entry name" value="GAF-like_dom_sf"/>
</dbReference>
<dbReference type="Gene3D" id="3.30.450.40">
    <property type="match status" value="3"/>
</dbReference>
<evidence type="ECO:0000259" key="12">
    <source>
        <dbReference type="PROSITE" id="PS50109"/>
    </source>
</evidence>
<gene>
    <name evidence="13" type="ORF">J0895_14910</name>
</gene>
<keyword evidence="7" id="KW-0418">Kinase</keyword>
<dbReference type="Pfam" id="PF00360">
    <property type="entry name" value="PHY"/>
    <property type="match status" value="1"/>
</dbReference>
<keyword evidence="8" id="KW-0067">ATP-binding</keyword>
<accession>A0ABS3FTI5</accession>